<proteinExistence type="predicted"/>
<gene>
    <name evidence="2" type="ORF">AVDCRST_MAG10-1120</name>
</gene>
<dbReference type="Pfam" id="PF13115">
    <property type="entry name" value="YtkA"/>
    <property type="match status" value="1"/>
</dbReference>
<evidence type="ECO:0000313" key="2">
    <source>
        <dbReference type="EMBL" id="CAA9230105.1"/>
    </source>
</evidence>
<dbReference type="AlphaFoldDB" id="A0A6J4HQ08"/>
<reference evidence="2" key="1">
    <citation type="submission" date="2020-02" db="EMBL/GenBank/DDBJ databases">
        <authorList>
            <person name="Meier V. D."/>
        </authorList>
    </citation>
    <scope>NUCLEOTIDE SEQUENCE</scope>
    <source>
        <strain evidence="2">AVDCRST_MAG10</strain>
    </source>
</reference>
<sequence length="138" mass="14693">MRGIWRLALVSALAVVAFAIALVNFKTVPARECQMDAVEDASFSVEFLTPFSVDPTTHTLRVTRNGAPVTGAQVCMRADMGGMGGMSGMGISNVATETEPGVYDVPVRFEMGGYWDGTVIVATGTRKPVEIPVPIEVK</sequence>
<organism evidence="2">
    <name type="scientific">uncultured Acidimicrobiales bacterium</name>
    <dbReference type="NCBI Taxonomy" id="310071"/>
    <lineage>
        <taxon>Bacteria</taxon>
        <taxon>Bacillati</taxon>
        <taxon>Actinomycetota</taxon>
        <taxon>Acidimicrobiia</taxon>
        <taxon>Acidimicrobiales</taxon>
        <taxon>environmental samples</taxon>
    </lineage>
</organism>
<dbReference type="EMBL" id="CADCTB010000076">
    <property type="protein sequence ID" value="CAA9230105.1"/>
    <property type="molecule type" value="Genomic_DNA"/>
</dbReference>
<protein>
    <recommendedName>
        <fullName evidence="1">YtkA-like domain-containing protein</fullName>
    </recommendedName>
</protein>
<name>A0A6J4HQ08_9ACTN</name>
<evidence type="ECO:0000259" key="1">
    <source>
        <dbReference type="Pfam" id="PF13115"/>
    </source>
</evidence>
<dbReference type="InterPro" id="IPR032693">
    <property type="entry name" value="YtkA-like_dom"/>
</dbReference>
<accession>A0A6J4HQ08</accession>
<feature type="domain" description="YtkA-like" evidence="1">
    <location>
        <begin position="39"/>
        <end position="119"/>
    </location>
</feature>